<proteinExistence type="predicted"/>
<comment type="caution">
    <text evidence="1">The sequence shown here is derived from an EMBL/GenBank/DDBJ whole genome shotgun (WGS) entry which is preliminary data.</text>
</comment>
<evidence type="ECO:0000313" key="1">
    <source>
        <dbReference type="EMBL" id="KAA0705792.1"/>
    </source>
</evidence>
<dbReference type="EMBL" id="SOYY01000021">
    <property type="protein sequence ID" value="KAA0705792.1"/>
    <property type="molecule type" value="Genomic_DNA"/>
</dbReference>
<keyword evidence="2" id="KW-1185">Reference proteome</keyword>
<sequence>MQSAERVFVRQVRDGKHFQDIIIEDYQEIEEHDIVCMGNRKRVVQECIFRHYLDQCDALKGSKRLSGKFLAPGFARECTHNRAHKDKIKNCPTLFSERMRAGFHEAVDFQELCEGSAVRQPLAGLGGTERLVGLHPCDGVNQ</sequence>
<dbReference type="AlphaFoldDB" id="A0A5A9N760"/>
<dbReference type="Proteomes" id="UP000324632">
    <property type="component" value="Chromosome 21"/>
</dbReference>
<protein>
    <submittedName>
        <fullName evidence="1">Uncharacterized protein</fullName>
    </submittedName>
</protein>
<reference evidence="1 2" key="1">
    <citation type="journal article" date="2019" name="Mol. Ecol. Resour.">
        <title>Chromosome-level genome assembly of Triplophysa tibetana, a fish adapted to the harsh high-altitude environment of the Tibetan Plateau.</title>
        <authorList>
            <person name="Yang X."/>
            <person name="Liu H."/>
            <person name="Ma Z."/>
            <person name="Zou Y."/>
            <person name="Zou M."/>
            <person name="Mao Y."/>
            <person name="Li X."/>
            <person name="Wang H."/>
            <person name="Chen T."/>
            <person name="Wang W."/>
            <person name="Yang R."/>
        </authorList>
    </citation>
    <scope>NUCLEOTIDE SEQUENCE [LARGE SCALE GENOMIC DNA]</scope>
    <source>
        <strain evidence="1">TTIB1903HZAU</strain>
        <tissue evidence="1">Muscle</tissue>
    </source>
</reference>
<organism evidence="1 2">
    <name type="scientific">Triplophysa tibetana</name>
    <dbReference type="NCBI Taxonomy" id="1572043"/>
    <lineage>
        <taxon>Eukaryota</taxon>
        <taxon>Metazoa</taxon>
        <taxon>Chordata</taxon>
        <taxon>Craniata</taxon>
        <taxon>Vertebrata</taxon>
        <taxon>Euteleostomi</taxon>
        <taxon>Actinopterygii</taxon>
        <taxon>Neopterygii</taxon>
        <taxon>Teleostei</taxon>
        <taxon>Ostariophysi</taxon>
        <taxon>Cypriniformes</taxon>
        <taxon>Nemacheilidae</taxon>
        <taxon>Triplophysa</taxon>
    </lineage>
</organism>
<name>A0A5A9N760_9TELE</name>
<evidence type="ECO:0000313" key="2">
    <source>
        <dbReference type="Proteomes" id="UP000324632"/>
    </source>
</evidence>
<accession>A0A5A9N760</accession>
<gene>
    <name evidence="1" type="ORF">E1301_Tti004554</name>
</gene>